<dbReference type="PANTHER" id="PTHR48148:SF3">
    <property type="entry name" value="KERATINOCYTE PROLINE-RICH PROTEIN"/>
    <property type="match status" value="1"/>
</dbReference>
<dbReference type="InterPro" id="IPR035909">
    <property type="entry name" value="CheB_C"/>
</dbReference>
<evidence type="ECO:0000313" key="4">
    <source>
        <dbReference type="EMBL" id="MFC4729606.1"/>
    </source>
</evidence>
<dbReference type="RefSeq" id="WP_377005632.1">
    <property type="nucleotide sequence ID" value="NZ_JBHSGG010000048.1"/>
</dbReference>
<accession>A0ABV9NN86</accession>
<feature type="compositionally biased region" description="Pro residues" evidence="2">
    <location>
        <begin position="148"/>
        <end position="181"/>
    </location>
</feature>
<dbReference type="InterPro" id="IPR000673">
    <property type="entry name" value="Sig_transdc_resp-reg_Me-estase"/>
</dbReference>
<name>A0ABV9NN86_9GAMM</name>
<evidence type="ECO:0000259" key="3">
    <source>
        <dbReference type="PROSITE" id="PS50122"/>
    </source>
</evidence>
<sequence length="562" mass="56229">MDKALPRVVLLGRPGQARDQLRLALVENGVEPVAEGDPNDLDPAGVAALRPQVLLIGLEPAIEDALDRFEALVDDPAIEVVFDDVEVTGGLSGWERARWVRHLLAKLGGHDDVLPPPPEGAEPLPNFDAYAERIPVAGLGVDASAPSAPEPAPAPAPAPEPQRPAPSPAPQAVPQPIPPPAAAAVEAPGPAGLVLEDEGAGLEALSLDGLDPADLAALAEMDAAAAGGDAGGDDAGVVEYAFTSLDLEDDPARLDAAGTGEGIDLMLADFGEDEVVIAADPDEHGTAGFASAAPETAREVPMLDGIESVPSAPARAAADDRFDFSRLELAPLDEEAAPVEPRAEAAPRDLDTYILSDLSLVPTDEPEADAAAETAVVAPATADGAVHGAGCIVLVAGLGGPDAARQFLAALPERLAVPVLLAQHLDAGRHDRLVTQLAKASRLPVYLVQPGQAALAGQVGVLGDGLAVGVDGDRVVFRPGVSDIGALAGLPGSVCVLLSGADPAAVAPALAAAARGGLALAQDPSTCFDASAAEALVAGGATVGAPAELAARAVAHLHGAGA</sequence>
<comment type="caution">
    <text evidence="1">Lacks conserved residue(s) required for the propagation of feature annotation.</text>
</comment>
<reference evidence="5" key="1">
    <citation type="journal article" date="2019" name="Int. J. Syst. Evol. Microbiol.">
        <title>The Global Catalogue of Microorganisms (GCM) 10K type strain sequencing project: providing services to taxonomists for standard genome sequencing and annotation.</title>
        <authorList>
            <consortium name="The Broad Institute Genomics Platform"/>
            <consortium name="The Broad Institute Genome Sequencing Center for Infectious Disease"/>
            <person name="Wu L."/>
            <person name="Ma J."/>
        </authorList>
    </citation>
    <scope>NUCLEOTIDE SEQUENCE [LARGE SCALE GENOMIC DNA]</scope>
    <source>
        <strain evidence="5">CGMCC 1.13574</strain>
    </source>
</reference>
<evidence type="ECO:0000256" key="1">
    <source>
        <dbReference type="PROSITE-ProRule" id="PRU00050"/>
    </source>
</evidence>
<protein>
    <submittedName>
        <fullName evidence="4">Chemotaxis protein CheB</fullName>
    </submittedName>
</protein>
<feature type="region of interest" description="Disordered" evidence="2">
    <location>
        <begin position="141"/>
        <end position="185"/>
    </location>
</feature>
<evidence type="ECO:0000256" key="2">
    <source>
        <dbReference type="SAM" id="MobiDB-lite"/>
    </source>
</evidence>
<evidence type="ECO:0000313" key="5">
    <source>
        <dbReference type="Proteomes" id="UP001595892"/>
    </source>
</evidence>
<keyword evidence="5" id="KW-1185">Reference proteome</keyword>
<organism evidence="4 5">
    <name type="scientific">Coralloluteibacterium thermophilum</name>
    <dbReference type="NCBI Taxonomy" id="2707049"/>
    <lineage>
        <taxon>Bacteria</taxon>
        <taxon>Pseudomonadati</taxon>
        <taxon>Pseudomonadota</taxon>
        <taxon>Gammaproteobacteria</taxon>
        <taxon>Lysobacterales</taxon>
        <taxon>Lysobacteraceae</taxon>
        <taxon>Coralloluteibacterium</taxon>
    </lineage>
</organism>
<dbReference type="PROSITE" id="PS50122">
    <property type="entry name" value="CHEB"/>
    <property type="match status" value="1"/>
</dbReference>
<dbReference type="Proteomes" id="UP001595892">
    <property type="component" value="Unassembled WGS sequence"/>
</dbReference>
<dbReference type="PANTHER" id="PTHR48148">
    <property type="entry name" value="KERATINOCYTE PROLINE-RICH PROTEIN"/>
    <property type="match status" value="1"/>
</dbReference>
<dbReference type="EMBL" id="JBHSGG010000048">
    <property type="protein sequence ID" value="MFC4729606.1"/>
    <property type="molecule type" value="Genomic_DNA"/>
</dbReference>
<dbReference type="Pfam" id="PF01339">
    <property type="entry name" value="CheB_methylest"/>
    <property type="match status" value="1"/>
</dbReference>
<dbReference type="SUPFAM" id="SSF52738">
    <property type="entry name" value="Methylesterase CheB, C-terminal domain"/>
    <property type="match status" value="1"/>
</dbReference>
<comment type="caution">
    <text evidence="4">The sequence shown here is derived from an EMBL/GenBank/DDBJ whole genome shotgun (WGS) entry which is preliminary data.</text>
</comment>
<proteinExistence type="predicted"/>
<feature type="domain" description="CheB-type methylesterase" evidence="3">
    <location>
        <begin position="385"/>
        <end position="516"/>
    </location>
</feature>
<dbReference type="Gene3D" id="3.40.50.180">
    <property type="entry name" value="Methylesterase CheB, C-terminal domain"/>
    <property type="match status" value="1"/>
</dbReference>
<gene>
    <name evidence="4" type="ORF">ACFO3Q_15660</name>
</gene>